<dbReference type="InterPro" id="IPR013595">
    <property type="entry name" value="Pept_S33_TAP-like_C"/>
</dbReference>
<gene>
    <name evidence="8" type="ORF">FHS13_002662</name>
</gene>
<dbReference type="RefSeq" id="WP_343065015.1">
    <property type="nucleotide sequence ID" value="NZ_JACHJO010000007.1"/>
</dbReference>
<dbReference type="PANTHER" id="PTHR43248">
    <property type="entry name" value="2-SUCCINYL-6-HYDROXY-2,4-CYCLOHEXADIENE-1-CARBOXYLATE SYNTHASE"/>
    <property type="match status" value="1"/>
</dbReference>
<evidence type="ECO:0000313" key="8">
    <source>
        <dbReference type="EMBL" id="MBB6120705.1"/>
    </source>
</evidence>
<evidence type="ECO:0000256" key="5">
    <source>
        <dbReference type="SAM" id="SignalP"/>
    </source>
</evidence>
<feature type="signal peptide" evidence="5">
    <location>
        <begin position="1"/>
        <end position="26"/>
    </location>
</feature>
<evidence type="ECO:0000256" key="4">
    <source>
        <dbReference type="SAM" id="MobiDB-lite"/>
    </source>
</evidence>
<dbReference type="EMBL" id="JACHJO010000007">
    <property type="protein sequence ID" value="MBB6120705.1"/>
    <property type="molecule type" value="Genomic_DNA"/>
</dbReference>
<dbReference type="InterPro" id="IPR029058">
    <property type="entry name" value="AB_hydrolase_fold"/>
</dbReference>
<comment type="caution">
    <text evidence="8">The sequence shown here is derived from an EMBL/GenBank/DDBJ whole genome shotgun (WGS) entry which is preliminary data.</text>
</comment>
<name>A0A841IW06_9ACTN</name>
<evidence type="ECO:0000256" key="3">
    <source>
        <dbReference type="ARBA" id="ARBA00022801"/>
    </source>
</evidence>
<feature type="domain" description="AB hydrolase-1" evidence="6">
    <location>
        <begin position="94"/>
        <end position="292"/>
    </location>
</feature>
<dbReference type="Gene3D" id="3.40.50.1820">
    <property type="entry name" value="alpha/beta hydrolase"/>
    <property type="match status" value="1"/>
</dbReference>
<keyword evidence="3" id="KW-0378">Hydrolase</keyword>
<evidence type="ECO:0000313" key="9">
    <source>
        <dbReference type="Proteomes" id="UP000536604"/>
    </source>
</evidence>
<keyword evidence="9" id="KW-1185">Reference proteome</keyword>
<keyword evidence="2 5" id="KW-0732">Signal</keyword>
<evidence type="ECO:0000256" key="2">
    <source>
        <dbReference type="ARBA" id="ARBA00022729"/>
    </source>
</evidence>
<protein>
    <submittedName>
        <fullName evidence="8">Pimeloyl-ACP methyl ester carboxylesterase</fullName>
    </submittedName>
</protein>
<comment type="similarity">
    <text evidence="1">Belongs to the peptidase S33 family.</text>
</comment>
<proteinExistence type="inferred from homology"/>
<dbReference type="InterPro" id="IPR000073">
    <property type="entry name" value="AB_hydrolase_1"/>
</dbReference>
<dbReference type="InterPro" id="IPR051601">
    <property type="entry name" value="Serine_prot/Carboxylest_S33"/>
</dbReference>
<feature type="chain" id="PRO_5032272523" evidence="5">
    <location>
        <begin position="27"/>
        <end position="545"/>
    </location>
</feature>
<dbReference type="AlphaFoldDB" id="A0A841IW06"/>
<organism evidence="8 9">
    <name type="scientific">Nocardiopsis algeriensis</name>
    <dbReference type="NCBI Taxonomy" id="1478215"/>
    <lineage>
        <taxon>Bacteria</taxon>
        <taxon>Bacillati</taxon>
        <taxon>Actinomycetota</taxon>
        <taxon>Actinomycetes</taxon>
        <taxon>Streptosporangiales</taxon>
        <taxon>Nocardiopsidaceae</taxon>
        <taxon>Nocardiopsis</taxon>
    </lineage>
</organism>
<sequence length="545" mass="58866">MRRTRTAATALAVALAASLAASPTAAADPAAENPLAEFHEQEVVWAPCEERSLSGLECAEIEVPLDHSDPEGRRITIAISRNAASDPEQRRGILLTNPGGPGGTGRHLALDPDPSSNLWGYGHQRVAEAYDIIGMDPRGSGASGPHLDCGMPMTLHPPRPDDSEFSSITRTSIAFQRGCERNHGDLLQHVTTAATARDMDVIRAALGEEKLNYIGASYGTYLGAVYGSLFPERLDRSVLDSSVVPDGMWRGVLTLQAEGYRRNVERYSEWLAGYDGLLGFGSTAEEVMETLDAAHGELEENPRYDIPGLPEGVPFTADDFDFYVGQSARYQGWWDAYTSDLFLLVHGLPFPDLELPEPAVPDIELSNDALMTAILCEAEWPSRLSEYYADMRRVREESPYGIGVNWHSPLPCTFASEKPAQPLVELERDGYPAGLVIAGEFDPQTVYEGGPQMADRLGHGLITVTDEGGHGFYGMAGLECVDDAVDAYLVDGAAPQDLTCAGHPRAELGGPATLSAQEQGSMVARVMESRDEVLAPSSGMHPPLR</sequence>
<dbReference type="PANTHER" id="PTHR43248:SF29">
    <property type="entry name" value="TRIPEPTIDYL AMINOPEPTIDASE"/>
    <property type="match status" value="1"/>
</dbReference>
<feature type="domain" description="Peptidase S33 tripeptidyl aminopeptidase-like C-terminal" evidence="7">
    <location>
        <begin position="407"/>
        <end position="500"/>
    </location>
</feature>
<feature type="region of interest" description="Disordered" evidence="4">
    <location>
        <begin position="80"/>
        <end position="106"/>
    </location>
</feature>
<dbReference type="Pfam" id="PF08386">
    <property type="entry name" value="Abhydrolase_4"/>
    <property type="match status" value="1"/>
</dbReference>
<evidence type="ECO:0000256" key="1">
    <source>
        <dbReference type="ARBA" id="ARBA00010088"/>
    </source>
</evidence>
<reference evidence="8 9" key="1">
    <citation type="submission" date="2020-08" db="EMBL/GenBank/DDBJ databases">
        <title>Genomic Encyclopedia of Type Strains, Phase III (KMG-III): the genomes of soil and plant-associated and newly described type strains.</title>
        <authorList>
            <person name="Whitman W."/>
        </authorList>
    </citation>
    <scope>NUCLEOTIDE SEQUENCE [LARGE SCALE GENOMIC DNA]</scope>
    <source>
        <strain evidence="8 9">CECT 8712</strain>
    </source>
</reference>
<evidence type="ECO:0000259" key="6">
    <source>
        <dbReference type="Pfam" id="PF00561"/>
    </source>
</evidence>
<evidence type="ECO:0000259" key="7">
    <source>
        <dbReference type="Pfam" id="PF08386"/>
    </source>
</evidence>
<dbReference type="SUPFAM" id="SSF53474">
    <property type="entry name" value="alpha/beta-Hydrolases"/>
    <property type="match status" value="1"/>
</dbReference>
<accession>A0A841IW06</accession>
<dbReference type="Proteomes" id="UP000536604">
    <property type="component" value="Unassembled WGS sequence"/>
</dbReference>
<dbReference type="Pfam" id="PF00561">
    <property type="entry name" value="Abhydrolase_1"/>
    <property type="match status" value="1"/>
</dbReference>
<dbReference type="GO" id="GO:0016787">
    <property type="term" value="F:hydrolase activity"/>
    <property type="evidence" value="ECO:0007669"/>
    <property type="project" value="UniProtKB-KW"/>
</dbReference>